<dbReference type="AlphaFoldDB" id="A0AAD5QX78"/>
<evidence type="ECO:0000256" key="1">
    <source>
        <dbReference type="SAM" id="MobiDB-lite"/>
    </source>
</evidence>
<accession>A0AAD5QX78</accession>
<organism evidence="2 3">
    <name type="scientific">Parelaphostrongylus tenuis</name>
    <name type="common">Meningeal worm</name>
    <dbReference type="NCBI Taxonomy" id="148309"/>
    <lineage>
        <taxon>Eukaryota</taxon>
        <taxon>Metazoa</taxon>
        <taxon>Ecdysozoa</taxon>
        <taxon>Nematoda</taxon>
        <taxon>Chromadorea</taxon>
        <taxon>Rhabditida</taxon>
        <taxon>Rhabditina</taxon>
        <taxon>Rhabditomorpha</taxon>
        <taxon>Strongyloidea</taxon>
        <taxon>Metastrongylidae</taxon>
        <taxon>Parelaphostrongylus</taxon>
    </lineage>
</organism>
<keyword evidence="3" id="KW-1185">Reference proteome</keyword>
<reference evidence="2" key="1">
    <citation type="submission" date="2021-06" db="EMBL/GenBank/DDBJ databases">
        <title>Parelaphostrongylus tenuis whole genome reference sequence.</title>
        <authorList>
            <person name="Garwood T.J."/>
            <person name="Larsen P.A."/>
            <person name="Fountain-Jones N.M."/>
            <person name="Garbe J.R."/>
            <person name="Macchietto M.G."/>
            <person name="Kania S.A."/>
            <person name="Gerhold R.W."/>
            <person name="Richards J.E."/>
            <person name="Wolf T.M."/>
        </authorList>
    </citation>
    <scope>NUCLEOTIDE SEQUENCE</scope>
    <source>
        <strain evidence="2">MNPRO001-30</strain>
        <tissue evidence="2">Meninges</tissue>
    </source>
</reference>
<dbReference type="Proteomes" id="UP001196413">
    <property type="component" value="Unassembled WGS sequence"/>
</dbReference>
<gene>
    <name evidence="2" type="ORF">KIN20_023203</name>
</gene>
<dbReference type="EMBL" id="JAHQIW010004680">
    <property type="protein sequence ID" value="KAJ1363356.1"/>
    <property type="molecule type" value="Genomic_DNA"/>
</dbReference>
<name>A0AAD5QX78_PARTN</name>
<protein>
    <submittedName>
        <fullName evidence="2">Uncharacterized protein</fullName>
    </submittedName>
</protein>
<proteinExistence type="predicted"/>
<evidence type="ECO:0000313" key="2">
    <source>
        <dbReference type="EMBL" id="KAJ1363356.1"/>
    </source>
</evidence>
<evidence type="ECO:0000313" key="3">
    <source>
        <dbReference type="Proteomes" id="UP001196413"/>
    </source>
</evidence>
<comment type="caution">
    <text evidence="2">The sequence shown here is derived from an EMBL/GenBank/DDBJ whole genome shotgun (WGS) entry which is preliminary data.</text>
</comment>
<sequence>MARCKSRPCRNCGRQGPPYLILQGQERAPGNRPGKEEEVETNGMQGPEKRSETMKKQSSSKTSIANEPTADTATNEKFVIQHQKEMQRRYRSWVKKLESSTKMPRSKRKYNCYSTQERIDRSSLKIWPND</sequence>
<feature type="compositionally biased region" description="Polar residues" evidence="1">
    <location>
        <begin position="56"/>
        <end position="75"/>
    </location>
</feature>
<feature type="region of interest" description="Disordered" evidence="1">
    <location>
        <begin position="1"/>
        <end position="76"/>
    </location>
</feature>